<organism evidence="1">
    <name type="scientific">viral metagenome</name>
    <dbReference type="NCBI Taxonomy" id="1070528"/>
    <lineage>
        <taxon>unclassified sequences</taxon>
        <taxon>metagenomes</taxon>
        <taxon>organismal metagenomes</taxon>
    </lineage>
</organism>
<sequence>MSKSTTILSPFKDQTTLGFTIADAKVRPPRSSKDTKVRPPLYSRYSTPMIVDEDKFREQFNASLDVYIQESDIKLNDSNPLRSLGCMMMTMLVQYVPYGKDNEHQLDMEELGKDACWCCSMNSSTGEVTAISSFIVIVEGYISGDTGFELPLSKSAIKRWHDQAYSRISEEGKSKLFVKQGISGDVLTVLMCTGRRSPAELGVTKERLYSCIAKTAVKISKRNRGNQGVVSGSMVNYTLSIFNGYIARYSKT</sequence>
<dbReference type="AlphaFoldDB" id="A0A6C0JW36"/>
<dbReference type="EMBL" id="MN740698">
    <property type="protein sequence ID" value="QHU08597.1"/>
    <property type="molecule type" value="Genomic_DNA"/>
</dbReference>
<reference evidence="1" key="1">
    <citation type="journal article" date="2020" name="Nature">
        <title>Giant virus diversity and host interactions through global metagenomics.</title>
        <authorList>
            <person name="Schulz F."/>
            <person name="Roux S."/>
            <person name="Paez-Espino D."/>
            <person name="Jungbluth S."/>
            <person name="Walsh D.A."/>
            <person name="Denef V.J."/>
            <person name="McMahon K.D."/>
            <person name="Konstantinidis K.T."/>
            <person name="Eloe-Fadrosh E.A."/>
            <person name="Kyrpides N.C."/>
            <person name="Woyke T."/>
        </authorList>
    </citation>
    <scope>NUCLEOTIDE SEQUENCE</scope>
    <source>
        <strain evidence="1">GVMAG-S-1063924-116</strain>
    </source>
</reference>
<name>A0A6C0JW36_9ZZZZ</name>
<proteinExistence type="predicted"/>
<protein>
    <submittedName>
        <fullName evidence="1">Uncharacterized protein</fullName>
    </submittedName>
</protein>
<evidence type="ECO:0000313" key="1">
    <source>
        <dbReference type="EMBL" id="QHU08597.1"/>
    </source>
</evidence>
<accession>A0A6C0JW36</accession>